<protein>
    <recommendedName>
        <fullName evidence="3">Myb/SANT-like domain-containing protein</fullName>
    </recommendedName>
</protein>
<dbReference type="AlphaFoldDB" id="A0A0A9FTX1"/>
<proteinExistence type="predicted"/>
<accession>A0A0A9FTX1</accession>
<feature type="region of interest" description="Disordered" evidence="1">
    <location>
        <begin position="59"/>
        <end position="96"/>
    </location>
</feature>
<dbReference type="EMBL" id="GBRH01186133">
    <property type="protein sequence ID" value="JAE11763.1"/>
    <property type="molecule type" value="Transcribed_RNA"/>
</dbReference>
<reference evidence="2" key="1">
    <citation type="submission" date="2014-09" db="EMBL/GenBank/DDBJ databases">
        <authorList>
            <person name="Magalhaes I.L.F."/>
            <person name="Oliveira U."/>
            <person name="Santos F.R."/>
            <person name="Vidigal T.H.D.A."/>
            <person name="Brescovit A.D."/>
            <person name="Santos A.J."/>
        </authorList>
    </citation>
    <scope>NUCLEOTIDE SEQUENCE</scope>
    <source>
        <tissue evidence="2">Shoot tissue taken approximately 20 cm above the soil surface</tissue>
    </source>
</reference>
<dbReference type="PANTHER" id="PTHR47851">
    <property type="entry name" value="OS06G0588700 PROTEIN-RELATED"/>
    <property type="match status" value="1"/>
</dbReference>
<evidence type="ECO:0008006" key="3">
    <source>
        <dbReference type="Google" id="ProtNLM"/>
    </source>
</evidence>
<reference evidence="2" key="2">
    <citation type="journal article" date="2015" name="Data Brief">
        <title>Shoot transcriptome of the giant reed, Arundo donax.</title>
        <authorList>
            <person name="Barrero R.A."/>
            <person name="Guerrero F.D."/>
            <person name="Moolhuijzen P."/>
            <person name="Goolsby J.A."/>
            <person name="Tidwell J."/>
            <person name="Bellgard S.E."/>
            <person name="Bellgard M.I."/>
        </authorList>
    </citation>
    <scope>NUCLEOTIDE SEQUENCE</scope>
    <source>
        <tissue evidence="2">Shoot tissue taken approximately 20 cm above the soil surface</tissue>
    </source>
</reference>
<evidence type="ECO:0000313" key="2">
    <source>
        <dbReference type="EMBL" id="JAE11763.1"/>
    </source>
</evidence>
<sequence>MLRQTGTSWDSAKGTIKMDDDWWAKARKDIPGCGKFRRLGIQNEDQLRASFGNIISDGGDHWSPMGENVVVPPSKAANETDDDAQEEANNGDEEEV</sequence>
<name>A0A0A9FTX1_ARUDO</name>
<organism evidence="2">
    <name type="scientific">Arundo donax</name>
    <name type="common">Giant reed</name>
    <name type="synonym">Donax arundinaceus</name>
    <dbReference type="NCBI Taxonomy" id="35708"/>
    <lineage>
        <taxon>Eukaryota</taxon>
        <taxon>Viridiplantae</taxon>
        <taxon>Streptophyta</taxon>
        <taxon>Embryophyta</taxon>
        <taxon>Tracheophyta</taxon>
        <taxon>Spermatophyta</taxon>
        <taxon>Magnoliopsida</taxon>
        <taxon>Liliopsida</taxon>
        <taxon>Poales</taxon>
        <taxon>Poaceae</taxon>
        <taxon>PACMAD clade</taxon>
        <taxon>Arundinoideae</taxon>
        <taxon>Arundineae</taxon>
        <taxon>Arundo</taxon>
    </lineage>
</organism>
<feature type="compositionally biased region" description="Acidic residues" evidence="1">
    <location>
        <begin position="79"/>
        <end position="96"/>
    </location>
</feature>
<dbReference type="PANTHER" id="PTHR47851:SF1">
    <property type="entry name" value="OS06G0588700 PROTEIN"/>
    <property type="match status" value="1"/>
</dbReference>
<evidence type="ECO:0000256" key="1">
    <source>
        <dbReference type="SAM" id="MobiDB-lite"/>
    </source>
</evidence>